<protein>
    <submittedName>
        <fullName evidence="3">PEP-CTERM putative exosortase interaction domain protein</fullName>
    </submittedName>
</protein>
<dbReference type="AlphaFoldDB" id="W0V3M2"/>
<organism evidence="3 4">
    <name type="scientific">Janthinobacterium agaricidamnosum NBRC 102515 = DSM 9628</name>
    <dbReference type="NCBI Taxonomy" id="1349767"/>
    <lineage>
        <taxon>Bacteria</taxon>
        <taxon>Pseudomonadati</taxon>
        <taxon>Pseudomonadota</taxon>
        <taxon>Betaproteobacteria</taxon>
        <taxon>Burkholderiales</taxon>
        <taxon>Oxalobacteraceae</taxon>
        <taxon>Janthinobacterium</taxon>
    </lineage>
</organism>
<evidence type="ECO:0000313" key="3">
    <source>
        <dbReference type="EMBL" id="CDG82456.1"/>
    </source>
</evidence>
<dbReference type="InterPro" id="IPR013424">
    <property type="entry name" value="Ice-binding_C"/>
</dbReference>
<feature type="chain" id="PRO_5004798480" evidence="1">
    <location>
        <begin position="21"/>
        <end position="183"/>
    </location>
</feature>
<accession>W0V3M2</accession>
<feature type="signal peptide" evidence="1">
    <location>
        <begin position="1"/>
        <end position="20"/>
    </location>
</feature>
<sequence length="183" mass="20064">MLKRTLGAGLLALVSATAMAVPQEWKFDYVGFFDQELNLWDPLKTISGSMVGEDLNHDGSIQLGELRALTIGSTDFVGCASFVTVYYQCGITSFSFNMGRDLSFSSYVNGRDPEGYVFNGYAIDSGVKEYRYHITPAASEEHTALWRPETLFSISAVPEPGAYASMALGLGVLALFARRRRCS</sequence>
<reference evidence="3 4" key="1">
    <citation type="journal article" date="2015" name="Genome Announc.">
        <title>Genome Sequence of Mushroom Soft-Rot Pathogen Janthinobacterium agaricidamnosum.</title>
        <authorList>
            <person name="Graupner K."/>
            <person name="Lackner G."/>
            <person name="Hertweck C."/>
        </authorList>
    </citation>
    <scope>NUCLEOTIDE SEQUENCE [LARGE SCALE GENOMIC DNA]</scope>
    <source>
        <strain evidence="4">NBRC 102515 / DSM 9628</strain>
    </source>
</reference>
<name>W0V3M2_9BURK</name>
<gene>
    <name evidence="3" type="ORF">GJA_1820</name>
</gene>
<keyword evidence="4" id="KW-1185">Reference proteome</keyword>
<proteinExistence type="predicted"/>
<evidence type="ECO:0000256" key="1">
    <source>
        <dbReference type="SAM" id="SignalP"/>
    </source>
</evidence>
<dbReference type="HOGENOM" id="CLU_1473309_0_0_4"/>
<evidence type="ECO:0000259" key="2">
    <source>
        <dbReference type="Pfam" id="PF07589"/>
    </source>
</evidence>
<dbReference type="PROSITE" id="PS00018">
    <property type="entry name" value="EF_HAND_1"/>
    <property type="match status" value="1"/>
</dbReference>
<dbReference type="OrthoDB" id="8708394at2"/>
<dbReference type="eggNOG" id="ENOG5032PTW">
    <property type="taxonomic scope" value="Bacteria"/>
</dbReference>
<dbReference type="PATRIC" id="fig|1349767.4.peg.3595"/>
<dbReference type="STRING" id="1349767.GJA_1820"/>
<dbReference type="EMBL" id="HG322949">
    <property type="protein sequence ID" value="CDG82456.1"/>
    <property type="molecule type" value="Genomic_DNA"/>
</dbReference>
<keyword evidence="1" id="KW-0732">Signal</keyword>
<dbReference type="InterPro" id="IPR018247">
    <property type="entry name" value="EF_Hand_1_Ca_BS"/>
</dbReference>
<dbReference type="Proteomes" id="UP000027604">
    <property type="component" value="Chromosome I"/>
</dbReference>
<feature type="domain" description="Ice-binding protein C-terminal" evidence="2">
    <location>
        <begin position="156"/>
        <end position="181"/>
    </location>
</feature>
<evidence type="ECO:0000313" key="4">
    <source>
        <dbReference type="Proteomes" id="UP000027604"/>
    </source>
</evidence>
<dbReference type="Pfam" id="PF07589">
    <property type="entry name" value="PEP-CTERM"/>
    <property type="match status" value="1"/>
</dbReference>
<dbReference type="NCBIfam" id="TIGR02595">
    <property type="entry name" value="PEP_CTERM"/>
    <property type="match status" value="1"/>
</dbReference>
<dbReference type="KEGG" id="jag:GJA_1820"/>